<dbReference type="KEGG" id="apn:Asphe3_17240"/>
<evidence type="ECO:0000313" key="3">
    <source>
        <dbReference type="Proteomes" id="UP000008639"/>
    </source>
</evidence>
<evidence type="ECO:0000313" key="2">
    <source>
        <dbReference type="EMBL" id="ADX72880.1"/>
    </source>
</evidence>
<protein>
    <submittedName>
        <fullName evidence="2">Uncharacterized protein</fullName>
    </submittedName>
</protein>
<reference evidence="2 3" key="1">
    <citation type="journal article" date="2011" name="Stand. Genomic Sci.">
        <title>Complete genome sequence of Arthrobacter phenanthrenivorans type strain (Sphe3).</title>
        <authorList>
            <person name="Kallimanis A."/>
            <person name="Labutti K.M."/>
            <person name="Lapidus A."/>
            <person name="Clum A."/>
            <person name="Lykidis A."/>
            <person name="Mavromatis K."/>
            <person name="Pagani I."/>
            <person name="Liolios K."/>
            <person name="Ivanova N."/>
            <person name="Goodwin L."/>
            <person name="Pitluck S."/>
            <person name="Chen A."/>
            <person name="Palaniappan K."/>
            <person name="Markowitz V."/>
            <person name="Bristow J."/>
            <person name="Velentzas A.D."/>
            <person name="Perisynakis A."/>
            <person name="Ouzounis C.C."/>
            <person name="Kyrpides N.C."/>
            <person name="Koukkou A.I."/>
            <person name="Drainas C."/>
        </authorList>
    </citation>
    <scope>NUCLEOTIDE SEQUENCE [LARGE SCALE GENOMIC DNA]</scope>
    <source>
        <strain evidence="3">DSM 18606 / JCM 16027 / LMG 23796 / Sphe3</strain>
    </source>
</reference>
<dbReference type="AlphaFoldDB" id="F0MB04"/>
<keyword evidence="1" id="KW-0812">Transmembrane</keyword>
<keyword evidence="1" id="KW-1133">Transmembrane helix</keyword>
<sequence length="116" mass="12317" precursor="true">MGSNRRRPWKGALIFSGLVLLATVAVMVFVPTKQVLLEIGAMSAGLLAAALLVRFGVTKRWMSSVVLVVFIAVWFALGTAGYAWFGGFLAGASAGVAWGRTVENRAKAATSQRRTS</sequence>
<feature type="transmembrane region" description="Helical" evidence="1">
    <location>
        <begin position="65"/>
        <end position="85"/>
    </location>
</feature>
<dbReference type="OrthoDB" id="4945850at2"/>
<dbReference type="Proteomes" id="UP000008639">
    <property type="component" value="Chromosome"/>
</dbReference>
<dbReference type="HOGENOM" id="CLU_2091738_0_0_11"/>
<accession>F0MB04</accession>
<feature type="transmembrane region" description="Helical" evidence="1">
    <location>
        <begin position="36"/>
        <end position="53"/>
    </location>
</feature>
<organism evidence="2 3">
    <name type="scientific">Pseudarthrobacter phenanthrenivorans (strain DSM 18606 / JCM 16027 / LMG 23796 / Sphe3)</name>
    <name type="common">Arthrobacter phenanthrenivorans</name>
    <dbReference type="NCBI Taxonomy" id="930171"/>
    <lineage>
        <taxon>Bacteria</taxon>
        <taxon>Bacillati</taxon>
        <taxon>Actinomycetota</taxon>
        <taxon>Actinomycetes</taxon>
        <taxon>Micrococcales</taxon>
        <taxon>Micrococcaceae</taxon>
        <taxon>Pseudarthrobacter</taxon>
    </lineage>
</organism>
<name>F0MB04_PSEPM</name>
<gene>
    <name evidence="2" type="ordered locus">Asphe3_17240</name>
</gene>
<dbReference type="EMBL" id="CP002379">
    <property type="protein sequence ID" value="ADX72880.1"/>
    <property type="molecule type" value="Genomic_DNA"/>
</dbReference>
<keyword evidence="1" id="KW-0472">Membrane</keyword>
<evidence type="ECO:0000256" key="1">
    <source>
        <dbReference type="SAM" id="Phobius"/>
    </source>
</evidence>
<feature type="transmembrane region" description="Helical" evidence="1">
    <location>
        <begin position="12"/>
        <end position="30"/>
    </location>
</feature>
<dbReference type="RefSeq" id="WP_013600812.1">
    <property type="nucleotide sequence ID" value="NC_015145.1"/>
</dbReference>
<proteinExistence type="predicted"/>